<keyword evidence="1 8" id="KW-0963">Cytoplasm</keyword>
<dbReference type="SUPFAM" id="SSF52317">
    <property type="entry name" value="Class I glutamine amidotransferase-like"/>
    <property type="match status" value="1"/>
</dbReference>
<feature type="active site" description="Nucleophile" evidence="8">
    <location>
        <position position="88"/>
    </location>
</feature>
<dbReference type="GO" id="GO:0005524">
    <property type="term" value="F:ATP binding"/>
    <property type="evidence" value="ECO:0007669"/>
    <property type="project" value="UniProtKB-KW"/>
</dbReference>
<proteinExistence type="inferred from homology"/>
<evidence type="ECO:0000256" key="7">
    <source>
        <dbReference type="ARBA" id="ARBA00022962"/>
    </source>
</evidence>
<dbReference type="NCBIfam" id="TIGR01737">
    <property type="entry name" value="FGAM_synth_I"/>
    <property type="match status" value="1"/>
</dbReference>
<comment type="catalytic activity">
    <reaction evidence="8">
        <text>N(2)-formyl-N(1)-(5-phospho-beta-D-ribosyl)glycinamide + L-glutamine + ATP + H2O = 2-formamido-N(1)-(5-O-phospho-beta-D-ribosyl)acetamidine + L-glutamate + ADP + phosphate + H(+)</text>
        <dbReference type="Rhea" id="RHEA:17129"/>
        <dbReference type="ChEBI" id="CHEBI:15377"/>
        <dbReference type="ChEBI" id="CHEBI:15378"/>
        <dbReference type="ChEBI" id="CHEBI:29985"/>
        <dbReference type="ChEBI" id="CHEBI:30616"/>
        <dbReference type="ChEBI" id="CHEBI:43474"/>
        <dbReference type="ChEBI" id="CHEBI:58359"/>
        <dbReference type="ChEBI" id="CHEBI:147286"/>
        <dbReference type="ChEBI" id="CHEBI:147287"/>
        <dbReference type="ChEBI" id="CHEBI:456216"/>
        <dbReference type="EC" id="6.3.5.3"/>
    </reaction>
</comment>
<dbReference type="AlphaFoldDB" id="A0AA35CMM9"/>
<evidence type="ECO:0000256" key="5">
    <source>
        <dbReference type="ARBA" id="ARBA00022801"/>
    </source>
</evidence>
<dbReference type="CDD" id="cd01740">
    <property type="entry name" value="GATase1_FGAR_AT"/>
    <property type="match status" value="1"/>
</dbReference>
<dbReference type="KEGG" id="cmic:caldi_23740"/>
<keyword evidence="7 8" id="KW-0315">Glutamine amidotransferase</keyword>
<dbReference type="GO" id="GO:0004359">
    <property type="term" value="F:glutaminase activity"/>
    <property type="evidence" value="ECO:0007669"/>
    <property type="project" value="UniProtKB-EC"/>
</dbReference>
<organism evidence="9 10">
    <name type="scientific">Caldinitratiruptor microaerophilus</name>
    <dbReference type="NCBI Taxonomy" id="671077"/>
    <lineage>
        <taxon>Bacteria</taxon>
        <taxon>Bacillati</taxon>
        <taxon>Bacillota</taxon>
        <taxon>Clostridia</taxon>
        <taxon>Eubacteriales</taxon>
        <taxon>Symbiobacteriaceae</taxon>
        <taxon>Caldinitratiruptor</taxon>
    </lineage>
</organism>
<comment type="function">
    <text evidence="8">Part of the phosphoribosylformylglycinamidine synthase complex involved in the purines biosynthetic pathway. Catalyzes the ATP-dependent conversion of formylglycinamide ribonucleotide (FGAR) and glutamine to yield formylglycinamidine ribonucleotide (FGAM) and glutamate. The FGAM synthase complex is composed of three subunits. PurQ produces an ammonia molecule by converting glutamine to glutamate. PurL transfers the ammonia molecule to FGAR to form FGAM in an ATP-dependent manner. PurS interacts with PurQ and PurL and is thought to assist in the transfer of the ammonia molecule from PurQ to PurL.</text>
</comment>
<evidence type="ECO:0000256" key="1">
    <source>
        <dbReference type="ARBA" id="ARBA00022490"/>
    </source>
</evidence>
<evidence type="ECO:0000256" key="4">
    <source>
        <dbReference type="ARBA" id="ARBA00022755"/>
    </source>
</evidence>
<reference evidence="9" key="1">
    <citation type="submission" date="2022-03" db="EMBL/GenBank/DDBJ databases">
        <title>Complete genome sequence of Caldinitratiruptor microaerophilus.</title>
        <authorList>
            <person name="Mukaiyama R."/>
            <person name="Nishiyama T."/>
            <person name="Ueda K."/>
        </authorList>
    </citation>
    <scope>NUCLEOTIDE SEQUENCE</scope>
    <source>
        <strain evidence="9">JCM 16183</strain>
    </source>
</reference>
<dbReference type="PROSITE" id="PS51273">
    <property type="entry name" value="GATASE_TYPE_1"/>
    <property type="match status" value="1"/>
</dbReference>
<dbReference type="NCBIfam" id="NF002957">
    <property type="entry name" value="PRK03619.1"/>
    <property type="match status" value="1"/>
</dbReference>
<dbReference type="GO" id="GO:0004642">
    <property type="term" value="F:phosphoribosylformylglycinamidine synthase activity"/>
    <property type="evidence" value="ECO:0007669"/>
    <property type="project" value="UniProtKB-UniRule"/>
</dbReference>
<comment type="catalytic activity">
    <reaction evidence="8">
        <text>L-glutamine + H2O = L-glutamate + NH4(+)</text>
        <dbReference type="Rhea" id="RHEA:15889"/>
        <dbReference type="ChEBI" id="CHEBI:15377"/>
        <dbReference type="ChEBI" id="CHEBI:28938"/>
        <dbReference type="ChEBI" id="CHEBI:29985"/>
        <dbReference type="ChEBI" id="CHEBI:58359"/>
        <dbReference type="EC" id="3.5.1.2"/>
    </reaction>
</comment>
<sequence length="238" mass="25932">MKARFGIVVFPGTNCEMDTYHVLTRVLGQDAAYVWHQDRAPDPYDCLILPGGFSYGDYLRTGAIARFAPVMERVAEHAARGGLVLGICNGFQILCEAGLLPGAFQRNRSLRFVCGWTHVRVERADTPFTAACAPGQVLRIPVSHGEGNYYVDPETLARLEARGQVLFRYATPDGEITPESNPNGSVANIAGITNEQGNVLGIMPHPERAAEAVLGSEDGRLVFLSVIRYLSEGRAVRV</sequence>
<name>A0AA35CMM9_9FIRM</name>
<dbReference type="GO" id="GO:0005737">
    <property type="term" value="C:cytoplasm"/>
    <property type="evidence" value="ECO:0007669"/>
    <property type="project" value="UniProtKB-SubCell"/>
</dbReference>
<feature type="active site" evidence="8">
    <location>
        <position position="205"/>
    </location>
</feature>
<gene>
    <name evidence="8 9" type="primary">purQ</name>
    <name evidence="9" type="ORF">caldi_23740</name>
</gene>
<evidence type="ECO:0000256" key="6">
    <source>
        <dbReference type="ARBA" id="ARBA00022840"/>
    </source>
</evidence>
<keyword evidence="4 8" id="KW-0658">Purine biosynthesis</keyword>
<evidence type="ECO:0000256" key="8">
    <source>
        <dbReference type="HAMAP-Rule" id="MF_00421"/>
    </source>
</evidence>
<keyword evidence="3 8" id="KW-0547">Nucleotide-binding</keyword>
<dbReference type="Proteomes" id="UP001163687">
    <property type="component" value="Chromosome"/>
</dbReference>
<dbReference type="GO" id="GO:0006189">
    <property type="term" value="P:'de novo' IMP biosynthetic process"/>
    <property type="evidence" value="ECO:0007669"/>
    <property type="project" value="UniProtKB-UniRule"/>
</dbReference>
<evidence type="ECO:0000256" key="2">
    <source>
        <dbReference type="ARBA" id="ARBA00022598"/>
    </source>
</evidence>
<dbReference type="Pfam" id="PF13507">
    <property type="entry name" value="GATase_5"/>
    <property type="match status" value="1"/>
</dbReference>
<dbReference type="EC" id="6.3.5.3" evidence="8"/>
<feature type="active site" evidence="8">
    <location>
        <position position="207"/>
    </location>
</feature>
<evidence type="ECO:0000313" key="9">
    <source>
        <dbReference type="EMBL" id="BDG61284.1"/>
    </source>
</evidence>
<keyword evidence="10" id="KW-1185">Reference proteome</keyword>
<dbReference type="SMART" id="SM01211">
    <property type="entry name" value="GATase_5"/>
    <property type="match status" value="1"/>
</dbReference>
<dbReference type="Gene3D" id="3.40.50.880">
    <property type="match status" value="1"/>
</dbReference>
<dbReference type="InterPro" id="IPR010075">
    <property type="entry name" value="PRibForGlyAmidine_synth_PurQ"/>
</dbReference>
<keyword evidence="2 8" id="KW-0436">Ligase</keyword>
<dbReference type="PIRSF" id="PIRSF001586">
    <property type="entry name" value="FGAM_synth_I"/>
    <property type="match status" value="1"/>
</dbReference>
<accession>A0AA35CMM9</accession>
<dbReference type="PANTHER" id="PTHR47552:SF1">
    <property type="entry name" value="PHOSPHORIBOSYLFORMYLGLYCINAMIDINE SYNTHASE SUBUNIT PURQ"/>
    <property type="match status" value="1"/>
</dbReference>
<dbReference type="PANTHER" id="PTHR47552">
    <property type="entry name" value="PHOSPHORIBOSYLFORMYLGLYCINAMIDINE SYNTHASE SUBUNIT PURQ"/>
    <property type="match status" value="1"/>
</dbReference>
<dbReference type="HAMAP" id="MF_00421">
    <property type="entry name" value="PurQ"/>
    <property type="match status" value="1"/>
</dbReference>
<keyword evidence="6 8" id="KW-0067">ATP-binding</keyword>
<protein>
    <recommendedName>
        <fullName evidence="8">Phosphoribosylformylglycinamidine synthase subunit PurQ</fullName>
        <shortName evidence="8">FGAM synthase</shortName>
        <ecNumber evidence="8">6.3.5.3</ecNumber>
    </recommendedName>
    <alternativeName>
        <fullName evidence="8">Formylglycinamide ribonucleotide amidotransferase subunit I</fullName>
        <shortName evidence="8">FGAR amidotransferase I</shortName>
        <shortName evidence="8">FGAR-AT I</shortName>
    </alternativeName>
    <alternativeName>
        <fullName evidence="8">Glutaminase PurQ</fullName>
        <ecNumber evidence="8">3.5.1.2</ecNumber>
    </alternativeName>
    <alternativeName>
        <fullName evidence="8">Phosphoribosylformylglycinamidine synthase subunit I</fullName>
    </alternativeName>
</protein>
<dbReference type="RefSeq" id="WP_264841942.1">
    <property type="nucleotide sequence ID" value="NZ_AP025628.1"/>
</dbReference>
<evidence type="ECO:0000256" key="3">
    <source>
        <dbReference type="ARBA" id="ARBA00022741"/>
    </source>
</evidence>
<comment type="pathway">
    <text evidence="8">Purine metabolism; IMP biosynthesis via de novo pathway; 5-amino-1-(5-phospho-D-ribosyl)imidazole from N(2)-formyl-N(1)-(5-phospho-D-ribosyl)glycinamide: step 1/2.</text>
</comment>
<comment type="subunit">
    <text evidence="8">Part of the FGAM synthase complex composed of 1 PurL, 1 PurQ and 2 PurS subunits.</text>
</comment>
<keyword evidence="5 8" id="KW-0378">Hydrolase</keyword>
<dbReference type="EC" id="3.5.1.2" evidence="8"/>
<dbReference type="EMBL" id="AP025628">
    <property type="protein sequence ID" value="BDG61284.1"/>
    <property type="molecule type" value="Genomic_DNA"/>
</dbReference>
<comment type="subcellular location">
    <subcellularLocation>
        <location evidence="8">Cytoplasm</location>
    </subcellularLocation>
</comment>
<dbReference type="InterPro" id="IPR029062">
    <property type="entry name" value="Class_I_gatase-like"/>
</dbReference>
<evidence type="ECO:0000313" key="10">
    <source>
        <dbReference type="Proteomes" id="UP001163687"/>
    </source>
</evidence>